<name>A0A1Y1YLI3_9FUNG</name>
<feature type="region of interest" description="Disordered" evidence="12">
    <location>
        <begin position="148"/>
        <end position="168"/>
    </location>
</feature>
<keyword evidence="15" id="KW-1185">Reference proteome</keyword>
<comment type="cofactor">
    <cofactor evidence="1">
        <name>Fe(2+)</name>
        <dbReference type="ChEBI" id="CHEBI:29033"/>
    </cofactor>
</comment>
<dbReference type="GO" id="GO:0033749">
    <property type="term" value="F:histone H4R3 demethylase activity"/>
    <property type="evidence" value="ECO:0007669"/>
    <property type="project" value="TreeGrafter"/>
</dbReference>
<keyword evidence="8" id="KW-0805">Transcription regulation</keyword>
<dbReference type="OrthoDB" id="424465at2759"/>
<evidence type="ECO:0000256" key="7">
    <source>
        <dbReference type="ARBA" id="ARBA00023004"/>
    </source>
</evidence>
<evidence type="ECO:0000256" key="9">
    <source>
        <dbReference type="ARBA" id="ARBA00023163"/>
    </source>
</evidence>
<keyword evidence="7" id="KW-0408">Iron</keyword>
<dbReference type="GO" id="GO:0005737">
    <property type="term" value="C:cytoplasm"/>
    <property type="evidence" value="ECO:0007669"/>
    <property type="project" value="TreeGrafter"/>
</dbReference>
<gene>
    <name evidence="14" type="ORF">K493DRAFT_213610</name>
</gene>
<feature type="domain" description="JmjC" evidence="13">
    <location>
        <begin position="174"/>
        <end position="342"/>
    </location>
</feature>
<evidence type="ECO:0000259" key="13">
    <source>
        <dbReference type="PROSITE" id="PS51184"/>
    </source>
</evidence>
<keyword evidence="5" id="KW-0223">Dioxygenase</keyword>
<accession>A0A1Y1YLI3</accession>
<comment type="caution">
    <text evidence="14">The sequence shown here is derived from an EMBL/GenBank/DDBJ whole genome shotgun (WGS) entry which is preliminary data.</text>
</comment>
<evidence type="ECO:0000256" key="8">
    <source>
        <dbReference type="ARBA" id="ARBA00023015"/>
    </source>
</evidence>
<evidence type="ECO:0000256" key="10">
    <source>
        <dbReference type="ARBA" id="ARBA00023242"/>
    </source>
</evidence>
<feature type="compositionally biased region" description="Low complexity" evidence="12">
    <location>
        <begin position="398"/>
        <end position="407"/>
    </location>
</feature>
<dbReference type="GO" id="GO:0106140">
    <property type="term" value="F:P-TEFb complex binding"/>
    <property type="evidence" value="ECO:0007669"/>
    <property type="project" value="TreeGrafter"/>
</dbReference>
<dbReference type="InterPro" id="IPR041667">
    <property type="entry name" value="Cupin_8"/>
</dbReference>
<evidence type="ECO:0000256" key="11">
    <source>
        <dbReference type="ARBA" id="ARBA00038068"/>
    </source>
</evidence>
<evidence type="ECO:0000256" key="2">
    <source>
        <dbReference type="ARBA" id="ARBA00004123"/>
    </source>
</evidence>
<evidence type="ECO:0000313" key="15">
    <source>
        <dbReference type="Proteomes" id="UP000193498"/>
    </source>
</evidence>
<comment type="similarity">
    <text evidence="11">Belongs to the JMJD6 family.</text>
</comment>
<evidence type="ECO:0000256" key="5">
    <source>
        <dbReference type="ARBA" id="ARBA00022964"/>
    </source>
</evidence>
<dbReference type="Pfam" id="PF13621">
    <property type="entry name" value="Cupin_8"/>
    <property type="match status" value="1"/>
</dbReference>
<dbReference type="InterPro" id="IPR003347">
    <property type="entry name" value="JmjC_dom"/>
</dbReference>
<dbReference type="SMART" id="SM00558">
    <property type="entry name" value="JmjC"/>
    <property type="match status" value="1"/>
</dbReference>
<feature type="region of interest" description="Disordered" evidence="12">
    <location>
        <begin position="398"/>
        <end position="427"/>
    </location>
</feature>
<dbReference type="STRING" id="1314790.A0A1Y1YLI3"/>
<dbReference type="InParanoid" id="A0A1Y1YLI3"/>
<evidence type="ECO:0000256" key="4">
    <source>
        <dbReference type="ARBA" id="ARBA00022853"/>
    </source>
</evidence>
<evidence type="ECO:0000313" key="14">
    <source>
        <dbReference type="EMBL" id="ORX98862.1"/>
    </source>
</evidence>
<dbReference type="Gene3D" id="2.60.120.650">
    <property type="entry name" value="Cupin"/>
    <property type="match status" value="1"/>
</dbReference>
<evidence type="ECO:0000256" key="12">
    <source>
        <dbReference type="SAM" id="MobiDB-lite"/>
    </source>
</evidence>
<keyword evidence="4" id="KW-0156">Chromatin regulator</keyword>
<keyword evidence="3" id="KW-0479">Metal-binding</keyword>
<dbReference type="PANTHER" id="PTHR12480:SF32">
    <property type="entry name" value="BIFUNCTIONAL ARGININE DEMETHYLASE AND LYSYL-HYDROXYLASE JMJD6"/>
    <property type="match status" value="1"/>
</dbReference>
<dbReference type="Gene3D" id="1.20.1280.270">
    <property type="match status" value="1"/>
</dbReference>
<dbReference type="InterPro" id="IPR050910">
    <property type="entry name" value="JMJD6_ArgDemeth/LysHydrox"/>
</dbReference>
<dbReference type="PROSITE" id="PS51184">
    <property type="entry name" value="JMJC"/>
    <property type="match status" value="1"/>
</dbReference>
<keyword evidence="9" id="KW-0804">Transcription</keyword>
<dbReference type="AlphaFoldDB" id="A0A1Y1YLI3"/>
<evidence type="ECO:0000256" key="1">
    <source>
        <dbReference type="ARBA" id="ARBA00001954"/>
    </source>
</evidence>
<protein>
    <submittedName>
        <fullName evidence="14">Clavaminate synthase-like protein</fullName>
    </submittedName>
</protein>
<dbReference type="GO" id="GO:0005634">
    <property type="term" value="C:nucleus"/>
    <property type="evidence" value="ECO:0007669"/>
    <property type="project" value="UniProtKB-SubCell"/>
</dbReference>
<keyword evidence="10" id="KW-0539">Nucleus</keyword>
<organism evidence="14 15">
    <name type="scientific">Basidiobolus meristosporus CBS 931.73</name>
    <dbReference type="NCBI Taxonomy" id="1314790"/>
    <lineage>
        <taxon>Eukaryota</taxon>
        <taxon>Fungi</taxon>
        <taxon>Fungi incertae sedis</taxon>
        <taxon>Zoopagomycota</taxon>
        <taxon>Entomophthoromycotina</taxon>
        <taxon>Basidiobolomycetes</taxon>
        <taxon>Basidiobolales</taxon>
        <taxon>Basidiobolaceae</taxon>
        <taxon>Basidiobolus</taxon>
    </lineage>
</organism>
<dbReference type="GO" id="GO:0046872">
    <property type="term" value="F:metal ion binding"/>
    <property type="evidence" value="ECO:0007669"/>
    <property type="project" value="UniProtKB-KW"/>
</dbReference>
<dbReference type="SUPFAM" id="SSF51197">
    <property type="entry name" value="Clavaminate synthase-like"/>
    <property type="match status" value="1"/>
</dbReference>
<dbReference type="EMBL" id="MCFE01000106">
    <property type="protein sequence ID" value="ORX98862.1"/>
    <property type="molecule type" value="Genomic_DNA"/>
</dbReference>
<keyword evidence="6" id="KW-0560">Oxidoreductase</keyword>
<reference evidence="14 15" key="1">
    <citation type="submission" date="2016-07" db="EMBL/GenBank/DDBJ databases">
        <title>Pervasive Adenine N6-methylation of Active Genes in Fungi.</title>
        <authorList>
            <consortium name="DOE Joint Genome Institute"/>
            <person name="Mondo S.J."/>
            <person name="Dannebaum R.O."/>
            <person name="Kuo R.C."/>
            <person name="Labutti K."/>
            <person name="Haridas S."/>
            <person name="Kuo A."/>
            <person name="Salamov A."/>
            <person name="Ahrendt S.R."/>
            <person name="Lipzen A."/>
            <person name="Sullivan W."/>
            <person name="Andreopoulos W.B."/>
            <person name="Clum A."/>
            <person name="Lindquist E."/>
            <person name="Daum C."/>
            <person name="Ramamoorthy G.K."/>
            <person name="Gryganskyi A."/>
            <person name="Culley D."/>
            <person name="Magnuson J.K."/>
            <person name="James T.Y."/>
            <person name="O'Malley M.A."/>
            <person name="Stajich J.E."/>
            <person name="Spatafora J.W."/>
            <person name="Visel A."/>
            <person name="Grigoriev I.V."/>
        </authorList>
    </citation>
    <scope>NUCLEOTIDE SEQUENCE [LARGE SCALE GENOMIC DNA]</scope>
    <source>
        <strain evidence="14 15">CBS 931.73</strain>
    </source>
</reference>
<comment type="subcellular location">
    <subcellularLocation>
        <location evidence="2">Nucleus</location>
    </subcellularLocation>
</comment>
<proteinExistence type="inferred from homology"/>
<sequence>MKTLNKIDEYRYERKVRKIKVKARSELDYHEWNKYNYAKNDYWIPSSKDTLVRVDVNTTTLQEFIDNFEKPNLPAVLTGVTKKWAANKEWTKEALLKNYGSEKFKIGEDDEGDPVYMKMKYFLRYTENEGISDDSPLYIFDSKFNGPRKRAKRSKESNSDNGPTAKKAKVDEKCSKMNLLSDYSVPSYFEDDLFSLTGEGRRPPYRWIVIGGARSGTGIHTDPLGTSAWNALIFGHKRWILFPPDVPKSLVDPPMKPFDREAVSWFTHVYPKFQQQSEEMPGKTLGEQYGMIEVVQKPGETMFVPGGWHHVVMNLDFTVAITQNFCSPTNLESVWLNTRHSRPKLARKLLKQLEQLGTDGATCPVKNFTPHSSNYYRDLALHIHTLEFVPALCPSSGSSSSSSTSSSESDDIVVSDTLSETDGSDGECRCCKCKRKRKRALIRKYKVLEANGYA</sequence>
<evidence type="ECO:0000256" key="3">
    <source>
        <dbReference type="ARBA" id="ARBA00022723"/>
    </source>
</evidence>
<dbReference type="PANTHER" id="PTHR12480">
    <property type="entry name" value="ARGININE DEMETHYLASE AND LYSYL-HYDROXYLASE JMJD"/>
    <property type="match status" value="1"/>
</dbReference>
<evidence type="ECO:0000256" key="6">
    <source>
        <dbReference type="ARBA" id="ARBA00023002"/>
    </source>
</evidence>
<dbReference type="Proteomes" id="UP000193498">
    <property type="component" value="Unassembled WGS sequence"/>
</dbReference>